<dbReference type="AlphaFoldDB" id="X0V097"/>
<gene>
    <name evidence="2" type="ORF">S01H1_28002</name>
</gene>
<organism evidence="2">
    <name type="scientific">marine sediment metagenome</name>
    <dbReference type="NCBI Taxonomy" id="412755"/>
    <lineage>
        <taxon>unclassified sequences</taxon>
        <taxon>metagenomes</taxon>
        <taxon>ecological metagenomes</taxon>
    </lineage>
</organism>
<evidence type="ECO:0000313" key="2">
    <source>
        <dbReference type="EMBL" id="GAF94080.1"/>
    </source>
</evidence>
<name>X0V097_9ZZZZ</name>
<accession>X0V097</accession>
<dbReference type="Pfam" id="PF01321">
    <property type="entry name" value="Creatinase_N"/>
    <property type="match status" value="1"/>
</dbReference>
<dbReference type="EMBL" id="BARS01017088">
    <property type="protein sequence ID" value="GAF94080.1"/>
    <property type="molecule type" value="Genomic_DNA"/>
</dbReference>
<dbReference type="InterPro" id="IPR029149">
    <property type="entry name" value="Creatin/AminoP/Spt16_N"/>
</dbReference>
<sequence>MKEKIMENRIKAVRRQLKKKQINCLILTKPDNVTYTTGFSGDYSWAVITPRTVYLLTDSRYVEQAQNQCP</sequence>
<comment type="caution">
    <text evidence="2">The sequence shown here is derived from an EMBL/GenBank/DDBJ whole genome shotgun (WGS) entry which is preliminary data.</text>
</comment>
<dbReference type="Gene3D" id="3.40.350.10">
    <property type="entry name" value="Creatinase/prolidase N-terminal domain"/>
    <property type="match status" value="1"/>
</dbReference>
<protein>
    <recommendedName>
        <fullName evidence="1">Creatinase N-terminal domain-containing protein</fullName>
    </recommendedName>
</protein>
<reference evidence="2" key="1">
    <citation type="journal article" date="2014" name="Front. Microbiol.">
        <title>High frequency of phylogenetically diverse reductive dehalogenase-homologous genes in deep subseafloor sedimentary metagenomes.</title>
        <authorList>
            <person name="Kawai M."/>
            <person name="Futagami T."/>
            <person name="Toyoda A."/>
            <person name="Takaki Y."/>
            <person name="Nishi S."/>
            <person name="Hori S."/>
            <person name="Arai W."/>
            <person name="Tsubouchi T."/>
            <person name="Morono Y."/>
            <person name="Uchiyama I."/>
            <person name="Ito T."/>
            <person name="Fujiyama A."/>
            <person name="Inagaki F."/>
            <person name="Takami H."/>
        </authorList>
    </citation>
    <scope>NUCLEOTIDE SEQUENCE</scope>
    <source>
        <strain evidence="2">Expedition CK06-06</strain>
    </source>
</reference>
<evidence type="ECO:0000259" key="1">
    <source>
        <dbReference type="Pfam" id="PF01321"/>
    </source>
</evidence>
<feature type="non-terminal residue" evidence="2">
    <location>
        <position position="70"/>
    </location>
</feature>
<dbReference type="SUPFAM" id="SSF53092">
    <property type="entry name" value="Creatinase/prolidase N-terminal domain"/>
    <property type="match status" value="1"/>
</dbReference>
<dbReference type="InterPro" id="IPR000587">
    <property type="entry name" value="Creatinase_N"/>
</dbReference>
<feature type="domain" description="Creatinase N-terminal" evidence="1">
    <location>
        <begin position="9"/>
        <end position="69"/>
    </location>
</feature>
<proteinExistence type="predicted"/>